<dbReference type="PANTHER" id="PTHR24221">
    <property type="entry name" value="ATP-BINDING CASSETTE SUB-FAMILY B"/>
    <property type="match status" value="1"/>
</dbReference>
<dbReference type="Pfam" id="PF03412">
    <property type="entry name" value="Peptidase_C39"/>
    <property type="match status" value="1"/>
</dbReference>
<sequence length="712" mass="78277">MPKVPVTLQVAQTECGLACARSLLAFYDHDVSTSELRTVLEPGRDGLSLRQISQLLRVRGMDVKIYRIKAAAALEIIDTPFIAHWKGYHFVVVEKVTASHAVIMDPMVGRTRVTRTELAEQFSGHVLVARPSEQLVRRVRPRFAAWRGKPIWPEAQRRLYGGLVGLSLLLFGFTLAIPLLTQRLVDRAVRDRIDLWEALGLIGLVAVGFFLVHVMRTFVATRLVQAVSWRLLNGVFEHLIRLPLKYFMSRPPGELMYRLNSMNQVRDIIATKMVQGILDGLTALVLLGYVFWVSLPLGLAITALTATVLTLLILSQRLVRETVDNEVHHNGRTQSVQMDAVVSITNLRIGGYASTYLDDWRENYREALAAMGRRMRIQQGWVGGLIGAVQAFAPVAVLITGLTWSRDGWISVGEAVAVQGVAALLFGLSSSVFQSYTEATVAGRYLERADDIFACPVEDTSGAVTRLADSGIDLYDVGFSYTDHSAQVLEGISVSIAPGSVVALVGESGSGKTTLGKLICSLYRPTSGEIRFGGVPLDSYDLDALRQRIGYIPQEGYLHNRTLVDNLVLGTGAGEHEAIAFCRELPFMDFVDALPMGYQTVISEMGANFSGGQRQRVAIAKALLRRPSILVLDEATSALDNANQRRVHECIAELECTQIIIAHRLSTVLAADQILVLANGRVEEFGTHEQLSRQEGAYARLFGSAQKELSHG</sequence>
<dbReference type="InterPro" id="IPR005074">
    <property type="entry name" value="Peptidase_C39"/>
</dbReference>
<evidence type="ECO:0000259" key="14">
    <source>
        <dbReference type="PROSITE" id="PS50893"/>
    </source>
</evidence>
<gene>
    <name evidence="17" type="ORF">FB459_1013</name>
</gene>
<dbReference type="GO" id="GO:0015031">
    <property type="term" value="P:protein transport"/>
    <property type="evidence" value="ECO:0007669"/>
    <property type="project" value="UniProtKB-KW"/>
</dbReference>
<dbReference type="PROSITE" id="PS50990">
    <property type="entry name" value="PEPTIDASE_C39"/>
    <property type="match status" value="1"/>
</dbReference>
<keyword evidence="6" id="KW-0645">Protease</keyword>
<evidence type="ECO:0000256" key="2">
    <source>
        <dbReference type="ARBA" id="ARBA00022448"/>
    </source>
</evidence>
<keyword evidence="6" id="KW-0378">Hydrolase</keyword>
<organism evidence="17 18">
    <name type="scientific">Yimella lutea</name>
    <dbReference type="NCBI Taxonomy" id="587872"/>
    <lineage>
        <taxon>Bacteria</taxon>
        <taxon>Bacillati</taxon>
        <taxon>Actinomycetota</taxon>
        <taxon>Actinomycetes</taxon>
        <taxon>Micrococcales</taxon>
        <taxon>Dermacoccaceae</taxon>
        <taxon>Yimella</taxon>
    </lineage>
</organism>
<dbReference type="GO" id="GO:0140359">
    <property type="term" value="F:ABC-type transporter activity"/>
    <property type="evidence" value="ECO:0007669"/>
    <property type="project" value="InterPro"/>
</dbReference>
<dbReference type="GO" id="GO:0043213">
    <property type="term" value="P:bacteriocin transport"/>
    <property type="evidence" value="ECO:0007669"/>
    <property type="project" value="UniProtKB-KW"/>
</dbReference>
<evidence type="ECO:0000259" key="15">
    <source>
        <dbReference type="PROSITE" id="PS50929"/>
    </source>
</evidence>
<evidence type="ECO:0000256" key="4">
    <source>
        <dbReference type="ARBA" id="ARBA00022692"/>
    </source>
</evidence>
<keyword evidence="4 13" id="KW-0812">Transmembrane</keyword>
<keyword evidence="9 13" id="KW-1133">Transmembrane helix</keyword>
<dbReference type="Gene3D" id="3.40.50.300">
    <property type="entry name" value="P-loop containing nucleotide triphosphate hydrolases"/>
    <property type="match status" value="1"/>
</dbReference>
<dbReference type="PROSITE" id="PS00211">
    <property type="entry name" value="ABC_TRANSPORTER_1"/>
    <property type="match status" value="1"/>
</dbReference>
<dbReference type="SUPFAM" id="SSF90123">
    <property type="entry name" value="ABC transporter transmembrane region"/>
    <property type="match status" value="1"/>
</dbReference>
<keyword evidence="3" id="KW-1003">Cell membrane</keyword>
<dbReference type="GO" id="GO:0008234">
    <property type="term" value="F:cysteine-type peptidase activity"/>
    <property type="evidence" value="ECO:0007669"/>
    <property type="project" value="UniProtKB-KW"/>
</dbReference>
<dbReference type="InterPro" id="IPR036640">
    <property type="entry name" value="ABC1_TM_sf"/>
</dbReference>
<feature type="domain" description="Peptidase C39" evidence="16">
    <location>
        <begin position="9"/>
        <end position="129"/>
    </location>
</feature>
<dbReference type="Proteomes" id="UP000320806">
    <property type="component" value="Unassembled WGS sequence"/>
</dbReference>
<keyword evidence="11" id="KW-0080">Bacteriocin transport</keyword>
<comment type="subcellular location">
    <subcellularLocation>
        <location evidence="1">Cell membrane</location>
        <topology evidence="1">Multi-pass membrane protein</topology>
    </subcellularLocation>
</comment>
<dbReference type="SUPFAM" id="SSF52540">
    <property type="entry name" value="P-loop containing nucleoside triphosphate hydrolases"/>
    <property type="match status" value="1"/>
</dbReference>
<keyword evidence="8" id="KW-0653">Protein transport</keyword>
<dbReference type="InterPro" id="IPR039421">
    <property type="entry name" value="Type_1_exporter"/>
</dbReference>
<proteinExistence type="inferred from homology"/>
<feature type="domain" description="ABC transporter" evidence="14">
    <location>
        <begin position="472"/>
        <end position="704"/>
    </location>
</feature>
<keyword evidence="7" id="KW-0067">ATP-binding</keyword>
<dbReference type="PANTHER" id="PTHR24221:SF654">
    <property type="entry name" value="ATP-BINDING CASSETTE SUB-FAMILY B MEMBER 6"/>
    <property type="match status" value="1"/>
</dbReference>
<evidence type="ECO:0000256" key="11">
    <source>
        <dbReference type="ARBA" id="ARBA00043264"/>
    </source>
</evidence>
<dbReference type="InterPro" id="IPR011527">
    <property type="entry name" value="ABC1_TM_dom"/>
</dbReference>
<evidence type="ECO:0000256" key="7">
    <source>
        <dbReference type="ARBA" id="ARBA00022840"/>
    </source>
</evidence>
<comment type="similarity">
    <text evidence="12">Belongs to the ABC transporter superfamily. Lipid exporter (TC 3.A.1.106) family.</text>
</comment>
<evidence type="ECO:0000313" key="18">
    <source>
        <dbReference type="Proteomes" id="UP000320806"/>
    </source>
</evidence>
<dbReference type="EMBL" id="VFMO01000001">
    <property type="protein sequence ID" value="TQJ13588.1"/>
    <property type="molecule type" value="Genomic_DNA"/>
</dbReference>
<evidence type="ECO:0000256" key="9">
    <source>
        <dbReference type="ARBA" id="ARBA00022989"/>
    </source>
</evidence>
<keyword evidence="2" id="KW-0813">Transport</keyword>
<dbReference type="InterPro" id="IPR003439">
    <property type="entry name" value="ABC_transporter-like_ATP-bd"/>
</dbReference>
<evidence type="ECO:0000256" key="5">
    <source>
        <dbReference type="ARBA" id="ARBA00022741"/>
    </source>
</evidence>
<dbReference type="GO" id="GO:0005524">
    <property type="term" value="F:ATP binding"/>
    <property type="evidence" value="ECO:0007669"/>
    <property type="project" value="UniProtKB-KW"/>
</dbReference>
<feature type="transmembrane region" description="Helical" evidence="13">
    <location>
        <begin position="297"/>
        <end position="314"/>
    </location>
</feature>
<dbReference type="SMART" id="SM00382">
    <property type="entry name" value="AAA"/>
    <property type="match status" value="1"/>
</dbReference>
<dbReference type="AlphaFoldDB" id="A0A542EE20"/>
<comment type="caution">
    <text evidence="17">The sequence shown here is derived from an EMBL/GenBank/DDBJ whole genome shotgun (WGS) entry which is preliminary data.</text>
</comment>
<evidence type="ECO:0000256" key="13">
    <source>
        <dbReference type="SAM" id="Phobius"/>
    </source>
</evidence>
<keyword evidence="5" id="KW-0547">Nucleotide-binding</keyword>
<evidence type="ECO:0000256" key="8">
    <source>
        <dbReference type="ARBA" id="ARBA00022927"/>
    </source>
</evidence>
<dbReference type="InterPro" id="IPR003593">
    <property type="entry name" value="AAA+_ATPase"/>
</dbReference>
<evidence type="ECO:0000256" key="12">
    <source>
        <dbReference type="ARBA" id="ARBA00061644"/>
    </source>
</evidence>
<evidence type="ECO:0000259" key="16">
    <source>
        <dbReference type="PROSITE" id="PS50990"/>
    </source>
</evidence>
<dbReference type="InterPro" id="IPR027417">
    <property type="entry name" value="P-loop_NTPase"/>
</dbReference>
<feature type="domain" description="ABC transmembrane type-1" evidence="15">
    <location>
        <begin position="162"/>
        <end position="438"/>
    </location>
</feature>
<reference evidence="17 18" key="1">
    <citation type="submission" date="2019-06" db="EMBL/GenBank/DDBJ databases">
        <title>Sequencing the genomes of 1000 actinobacteria strains.</title>
        <authorList>
            <person name="Klenk H.-P."/>
        </authorList>
    </citation>
    <scope>NUCLEOTIDE SEQUENCE [LARGE SCALE GENOMIC DNA]</scope>
    <source>
        <strain evidence="17 18">DSM 19828</strain>
    </source>
</reference>
<dbReference type="GO" id="GO:0016887">
    <property type="term" value="F:ATP hydrolysis activity"/>
    <property type="evidence" value="ECO:0007669"/>
    <property type="project" value="InterPro"/>
</dbReference>
<dbReference type="GO" id="GO:0005886">
    <property type="term" value="C:plasma membrane"/>
    <property type="evidence" value="ECO:0007669"/>
    <property type="project" value="UniProtKB-SubCell"/>
</dbReference>
<accession>A0A542EE20</accession>
<dbReference type="GO" id="GO:0034040">
    <property type="term" value="F:ATPase-coupled lipid transmembrane transporter activity"/>
    <property type="evidence" value="ECO:0007669"/>
    <property type="project" value="TreeGrafter"/>
</dbReference>
<dbReference type="PROSITE" id="PS50929">
    <property type="entry name" value="ABC_TM1F"/>
    <property type="match status" value="1"/>
</dbReference>
<keyword evidence="6" id="KW-0788">Thiol protease</keyword>
<feature type="transmembrane region" description="Helical" evidence="13">
    <location>
        <begin position="269"/>
        <end position="291"/>
    </location>
</feature>
<evidence type="ECO:0000256" key="3">
    <source>
        <dbReference type="ARBA" id="ARBA00022475"/>
    </source>
</evidence>
<evidence type="ECO:0000256" key="1">
    <source>
        <dbReference type="ARBA" id="ARBA00004651"/>
    </source>
</evidence>
<name>A0A542EE20_9MICO</name>
<feature type="transmembrane region" description="Helical" evidence="13">
    <location>
        <begin position="159"/>
        <end position="181"/>
    </location>
</feature>
<keyword evidence="18" id="KW-1185">Reference proteome</keyword>
<dbReference type="Pfam" id="PF00005">
    <property type="entry name" value="ABC_tran"/>
    <property type="match status" value="1"/>
</dbReference>
<feature type="transmembrane region" description="Helical" evidence="13">
    <location>
        <begin position="193"/>
        <end position="215"/>
    </location>
</feature>
<dbReference type="PROSITE" id="PS50893">
    <property type="entry name" value="ABC_TRANSPORTER_2"/>
    <property type="match status" value="1"/>
</dbReference>
<evidence type="ECO:0000313" key="17">
    <source>
        <dbReference type="EMBL" id="TQJ13588.1"/>
    </source>
</evidence>
<evidence type="ECO:0000256" key="10">
    <source>
        <dbReference type="ARBA" id="ARBA00023136"/>
    </source>
</evidence>
<dbReference type="Gene3D" id="1.20.1560.10">
    <property type="entry name" value="ABC transporter type 1, transmembrane domain"/>
    <property type="match status" value="1"/>
</dbReference>
<dbReference type="RefSeq" id="WP_141927652.1">
    <property type="nucleotide sequence ID" value="NZ_BAABCI010000033.1"/>
</dbReference>
<dbReference type="FunFam" id="3.40.50.300:FF:000299">
    <property type="entry name" value="ABC transporter ATP-binding protein/permease"/>
    <property type="match status" value="1"/>
</dbReference>
<dbReference type="Gene3D" id="3.90.70.10">
    <property type="entry name" value="Cysteine proteinases"/>
    <property type="match status" value="1"/>
</dbReference>
<evidence type="ECO:0000256" key="6">
    <source>
        <dbReference type="ARBA" id="ARBA00022807"/>
    </source>
</evidence>
<dbReference type="Pfam" id="PF00664">
    <property type="entry name" value="ABC_membrane"/>
    <property type="match status" value="1"/>
</dbReference>
<keyword evidence="10 13" id="KW-0472">Membrane</keyword>
<protein>
    <submittedName>
        <fullName evidence="17">ABC-type bacteriocin/lantibiotic exporter with double-glycine peptidase domain</fullName>
    </submittedName>
</protein>
<dbReference type="OrthoDB" id="9806127at2"/>
<dbReference type="InterPro" id="IPR017871">
    <property type="entry name" value="ABC_transporter-like_CS"/>
</dbReference>
<feature type="transmembrane region" description="Helical" evidence="13">
    <location>
        <begin position="381"/>
        <end position="402"/>
    </location>
</feature>
<dbReference type="GO" id="GO:0006508">
    <property type="term" value="P:proteolysis"/>
    <property type="evidence" value="ECO:0007669"/>
    <property type="project" value="InterPro"/>
</dbReference>